<organism evidence="2 3">
    <name type="scientific">Rhynchophorus ferrugineus</name>
    <name type="common">Red palm weevil</name>
    <name type="synonym">Curculio ferrugineus</name>
    <dbReference type="NCBI Taxonomy" id="354439"/>
    <lineage>
        <taxon>Eukaryota</taxon>
        <taxon>Metazoa</taxon>
        <taxon>Ecdysozoa</taxon>
        <taxon>Arthropoda</taxon>
        <taxon>Hexapoda</taxon>
        <taxon>Insecta</taxon>
        <taxon>Pterygota</taxon>
        <taxon>Neoptera</taxon>
        <taxon>Endopterygota</taxon>
        <taxon>Coleoptera</taxon>
        <taxon>Polyphaga</taxon>
        <taxon>Cucujiformia</taxon>
        <taxon>Curculionidae</taxon>
        <taxon>Dryophthorinae</taxon>
        <taxon>Rhynchophorus</taxon>
    </lineage>
</organism>
<evidence type="ECO:0000313" key="3">
    <source>
        <dbReference type="Proteomes" id="UP000625711"/>
    </source>
</evidence>
<name>A0A834HM20_RHYFE</name>
<evidence type="ECO:0000313" key="2">
    <source>
        <dbReference type="EMBL" id="KAF7264144.1"/>
    </source>
</evidence>
<feature type="region of interest" description="Disordered" evidence="1">
    <location>
        <begin position="14"/>
        <end position="54"/>
    </location>
</feature>
<comment type="caution">
    <text evidence="2">The sequence shown here is derived from an EMBL/GenBank/DDBJ whole genome shotgun (WGS) entry which is preliminary data.</text>
</comment>
<keyword evidence="3" id="KW-1185">Reference proteome</keyword>
<protein>
    <submittedName>
        <fullName evidence="2">Uncharacterized protein</fullName>
    </submittedName>
</protein>
<proteinExistence type="predicted"/>
<dbReference type="EMBL" id="JAACXV010018187">
    <property type="protein sequence ID" value="KAF7264144.1"/>
    <property type="molecule type" value="Genomic_DNA"/>
</dbReference>
<accession>A0A834HM20</accession>
<sequence length="126" mass="14534">MDLSAIYRQWRAKSPALDRRHDEQQIRRTRRRSISGTREKKPPPPTEKTTSVCQHPKGRTSYCFWQDPTRNSALNRVDIYPAYVMSFHAFPKGYAIVCDLIIHAKQGASQPQGIDQISLIKVNCHI</sequence>
<dbReference type="AlphaFoldDB" id="A0A834HM20"/>
<evidence type="ECO:0000256" key="1">
    <source>
        <dbReference type="SAM" id="MobiDB-lite"/>
    </source>
</evidence>
<dbReference type="Proteomes" id="UP000625711">
    <property type="component" value="Unassembled WGS sequence"/>
</dbReference>
<reference evidence="2" key="1">
    <citation type="submission" date="2020-08" db="EMBL/GenBank/DDBJ databases">
        <title>Genome sequencing and assembly of the red palm weevil Rhynchophorus ferrugineus.</title>
        <authorList>
            <person name="Dias G.B."/>
            <person name="Bergman C.M."/>
            <person name="Manee M."/>
        </authorList>
    </citation>
    <scope>NUCLEOTIDE SEQUENCE</scope>
    <source>
        <strain evidence="2">AA-2017</strain>
        <tissue evidence="2">Whole larva</tissue>
    </source>
</reference>
<feature type="compositionally biased region" description="Basic and acidic residues" evidence="1">
    <location>
        <begin position="16"/>
        <end position="26"/>
    </location>
</feature>
<gene>
    <name evidence="2" type="ORF">GWI33_000585</name>
</gene>